<dbReference type="RefSeq" id="WP_115129825.1">
    <property type="nucleotide sequence ID" value="NZ_CP022601.1"/>
</dbReference>
<evidence type="ECO:0008006" key="4">
    <source>
        <dbReference type="Google" id="ProtNLM"/>
    </source>
</evidence>
<evidence type="ECO:0000313" key="1">
    <source>
        <dbReference type="EMBL" id="AXJ12477.1"/>
    </source>
</evidence>
<proteinExistence type="predicted"/>
<dbReference type="Proteomes" id="UP000255411">
    <property type="component" value="Chromosome"/>
</dbReference>
<name>A0A345VIG5_9STRE</name>
<accession>A0A345VIG5</accession>
<gene>
    <name evidence="1" type="ORF">Sp14A_05470</name>
    <name evidence="2" type="ORF">Sp14A_05870</name>
</gene>
<dbReference type="EMBL" id="CP022601">
    <property type="protein sequence ID" value="AXJ12517.1"/>
    <property type="molecule type" value="Genomic_DNA"/>
</dbReference>
<evidence type="ECO:0000313" key="2">
    <source>
        <dbReference type="EMBL" id="AXJ12517.1"/>
    </source>
</evidence>
<dbReference type="AlphaFoldDB" id="A0A345VIG5"/>
<reference evidence="2 3" key="1">
    <citation type="submission" date="2017-07" db="EMBL/GenBank/DDBJ databases">
        <title>Streptococcus pluranimalium as cause of bovine abortion.</title>
        <authorList>
            <person name="Rodriguez Campos S."/>
            <person name="Gobeli Brawand S."/>
            <person name="Brodard I."/>
            <person name="Rychener L."/>
            <person name="Perreten V."/>
        </authorList>
    </citation>
    <scope>NUCLEOTIDE SEQUENCE [LARGE SCALE GENOMIC DNA]</scope>
    <source>
        <strain evidence="2 3">14A0014</strain>
    </source>
</reference>
<protein>
    <recommendedName>
        <fullName evidence="4">Phage protein</fullName>
    </recommendedName>
</protein>
<dbReference type="EMBL" id="CP022601">
    <property type="protein sequence ID" value="AXJ12477.1"/>
    <property type="molecule type" value="Genomic_DNA"/>
</dbReference>
<sequence length="112" mass="13278">MKKTNDFIVFRCKKTGEYLNEFKNKENRLLYSVSWVDCIEDALTLEKKYYDIQEKELTKLCNFLNAEPIRVKAEYSLETLDGKDISEIDYDEYADKKEKFEKLFSAFLGGDD</sequence>
<organism evidence="2 3">
    <name type="scientific">Streptococcus pluranimalium</name>
    <dbReference type="NCBI Taxonomy" id="82348"/>
    <lineage>
        <taxon>Bacteria</taxon>
        <taxon>Bacillati</taxon>
        <taxon>Bacillota</taxon>
        <taxon>Bacilli</taxon>
        <taxon>Lactobacillales</taxon>
        <taxon>Streptococcaceae</taxon>
        <taxon>Streptococcus</taxon>
    </lineage>
</organism>
<evidence type="ECO:0000313" key="3">
    <source>
        <dbReference type="Proteomes" id="UP000255411"/>
    </source>
</evidence>